<dbReference type="PROSITE" id="PS50067">
    <property type="entry name" value="KINESIN_MOTOR_2"/>
    <property type="match status" value="1"/>
</dbReference>
<keyword evidence="1 3" id="KW-0547">Nucleotide-binding</keyword>
<evidence type="ECO:0000313" key="6">
    <source>
        <dbReference type="Proteomes" id="UP000735302"/>
    </source>
</evidence>
<dbReference type="InterPro" id="IPR001752">
    <property type="entry name" value="Kinesin_motor_dom"/>
</dbReference>
<comment type="caution">
    <text evidence="5">The sequence shown here is derived from an EMBL/GenBank/DDBJ whole genome shotgun (WGS) entry which is preliminary data.</text>
</comment>
<evidence type="ECO:0000256" key="3">
    <source>
        <dbReference type="PROSITE-ProRule" id="PRU00283"/>
    </source>
</evidence>
<gene>
    <name evidence="5" type="ORF">PoB_005880100</name>
</gene>
<comment type="similarity">
    <text evidence="3">Belongs to the TRAFAC class myosin-kinesin ATPase superfamily. Kinesin family.</text>
</comment>
<proteinExistence type="inferred from homology"/>
<evidence type="ECO:0000259" key="4">
    <source>
        <dbReference type="PROSITE" id="PS50067"/>
    </source>
</evidence>
<protein>
    <submittedName>
        <fullName evidence="5">Kinesin-like protein</fullName>
    </submittedName>
</protein>
<dbReference type="PANTHER" id="PTHR47117:SF6">
    <property type="entry name" value="KINESIN-LIKE PROTEIN KIF16B"/>
    <property type="match status" value="1"/>
</dbReference>
<dbReference type="GO" id="GO:0007018">
    <property type="term" value="P:microtubule-based movement"/>
    <property type="evidence" value="ECO:0007669"/>
    <property type="project" value="InterPro"/>
</dbReference>
<dbReference type="InterPro" id="IPR027417">
    <property type="entry name" value="P-loop_NTPase"/>
</dbReference>
<sequence length="248" mass="28627">MGTEILQAAFEGYNACMFAYGQTGTGKTYTMMGEPDDIGLTPRICEALFSHIDDCDPEENVTFRIEMSFLEIYNERVRDLLPRKRRRKHERYTLKVREHPKEGPYVQDLSRHVVRDHREIQALIDKGNEIRTTASTHMHERSSRSHAIVTVTFSQARFEDDLPSEIVSKVHLVDLAGRNIESVHFNWIFAQTNHIFQKMKAIVCDFVKLVSPLALPERLFSASPSDQYARYVTRQVVQSLRTVRGQIA</sequence>
<dbReference type="PANTHER" id="PTHR47117">
    <property type="entry name" value="STAR-RELATED LIPID TRANSFER PROTEIN 9"/>
    <property type="match status" value="1"/>
</dbReference>
<name>A0AAV4CKY1_9GAST</name>
<dbReference type="GO" id="GO:0003777">
    <property type="term" value="F:microtubule motor activity"/>
    <property type="evidence" value="ECO:0007669"/>
    <property type="project" value="InterPro"/>
</dbReference>
<dbReference type="SUPFAM" id="SSF52540">
    <property type="entry name" value="P-loop containing nucleoside triphosphate hydrolases"/>
    <property type="match status" value="1"/>
</dbReference>
<keyword evidence="6" id="KW-1185">Reference proteome</keyword>
<dbReference type="Pfam" id="PF00225">
    <property type="entry name" value="Kinesin"/>
    <property type="match status" value="1"/>
</dbReference>
<dbReference type="Proteomes" id="UP000735302">
    <property type="component" value="Unassembled WGS sequence"/>
</dbReference>
<feature type="binding site" evidence="3">
    <location>
        <begin position="21"/>
        <end position="28"/>
    </location>
    <ligand>
        <name>ATP</name>
        <dbReference type="ChEBI" id="CHEBI:30616"/>
    </ligand>
</feature>
<accession>A0AAV4CKY1</accession>
<dbReference type="GO" id="GO:0008017">
    <property type="term" value="F:microtubule binding"/>
    <property type="evidence" value="ECO:0007669"/>
    <property type="project" value="InterPro"/>
</dbReference>
<dbReference type="Gene3D" id="3.40.850.10">
    <property type="entry name" value="Kinesin motor domain"/>
    <property type="match status" value="1"/>
</dbReference>
<dbReference type="AlphaFoldDB" id="A0AAV4CKY1"/>
<dbReference type="GO" id="GO:0005524">
    <property type="term" value="F:ATP binding"/>
    <property type="evidence" value="ECO:0007669"/>
    <property type="project" value="UniProtKB-UniRule"/>
</dbReference>
<evidence type="ECO:0000256" key="2">
    <source>
        <dbReference type="ARBA" id="ARBA00022840"/>
    </source>
</evidence>
<reference evidence="5 6" key="1">
    <citation type="journal article" date="2021" name="Elife">
        <title>Chloroplast acquisition without the gene transfer in kleptoplastic sea slugs, Plakobranchus ocellatus.</title>
        <authorList>
            <person name="Maeda T."/>
            <person name="Takahashi S."/>
            <person name="Yoshida T."/>
            <person name="Shimamura S."/>
            <person name="Takaki Y."/>
            <person name="Nagai Y."/>
            <person name="Toyoda A."/>
            <person name="Suzuki Y."/>
            <person name="Arimoto A."/>
            <person name="Ishii H."/>
            <person name="Satoh N."/>
            <person name="Nishiyama T."/>
            <person name="Hasebe M."/>
            <person name="Maruyama T."/>
            <person name="Minagawa J."/>
            <person name="Obokata J."/>
            <person name="Shigenobu S."/>
        </authorList>
    </citation>
    <scope>NUCLEOTIDE SEQUENCE [LARGE SCALE GENOMIC DNA]</scope>
</reference>
<dbReference type="EMBL" id="BLXT01006579">
    <property type="protein sequence ID" value="GFO32296.1"/>
    <property type="molecule type" value="Genomic_DNA"/>
</dbReference>
<organism evidence="5 6">
    <name type="scientific">Plakobranchus ocellatus</name>
    <dbReference type="NCBI Taxonomy" id="259542"/>
    <lineage>
        <taxon>Eukaryota</taxon>
        <taxon>Metazoa</taxon>
        <taxon>Spiralia</taxon>
        <taxon>Lophotrochozoa</taxon>
        <taxon>Mollusca</taxon>
        <taxon>Gastropoda</taxon>
        <taxon>Heterobranchia</taxon>
        <taxon>Euthyneura</taxon>
        <taxon>Panpulmonata</taxon>
        <taxon>Sacoglossa</taxon>
        <taxon>Placobranchoidea</taxon>
        <taxon>Plakobranchidae</taxon>
        <taxon>Plakobranchus</taxon>
    </lineage>
</organism>
<dbReference type="SMART" id="SM00129">
    <property type="entry name" value="KISc"/>
    <property type="match status" value="1"/>
</dbReference>
<keyword evidence="3" id="KW-0505">Motor protein</keyword>
<evidence type="ECO:0000313" key="5">
    <source>
        <dbReference type="EMBL" id="GFO32296.1"/>
    </source>
</evidence>
<dbReference type="PRINTS" id="PR00380">
    <property type="entry name" value="KINESINHEAVY"/>
</dbReference>
<feature type="domain" description="Kinesin motor" evidence="4">
    <location>
        <begin position="1"/>
        <end position="177"/>
    </location>
</feature>
<keyword evidence="2 3" id="KW-0067">ATP-binding</keyword>
<dbReference type="InterPro" id="IPR036961">
    <property type="entry name" value="Kinesin_motor_dom_sf"/>
</dbReference>
<evidence type="ECO:0000256" key="1">
    <source>
        <dbReference type="ARBA" id="ARBA00022741"/>
    </source>
</evidence>